<dbReference type="InterPro" id="IPR000182">
    <property type="entry name" value="GNAT_dom"/>
</dbReference>
<evidence type="ECO:0000313" key="4">
    <source>
        <dbReference type="EMBL" id="SCW72241.1"/>
    </source>
</evidence>
<organism evidence="4 5">
    <name type="scientific">Ancylobacter rudongensis</name>
    <dbReference type="NCBI Taxonomy" id="177413"/>
    <lineage>
        <taxon>Bacteria</taxon>
        <taxon>Pseudomonadati</taxon>
        <taxon>Pseudomonadota</taxon>
        <taxon>Alphaproteobacteria</taxon>
        <taxon>Hyphomicrobiales</taxon>
        <taxon>Xanthobacteraceae</taxon>
        <taxon>Ancylobacter</taxon>
    </lineage>
</organism>
<dbReference type="RefSeq" id="WP_091439865.1">
    <property type="nucleotide sequence ID" value="NZ_FMTP01000003.1"/>
</dbReference>
<dbReference type="EMBL" id="FMTP01000003">
    <property type="protein sequence ID" value="SCW72241.1"/>
    <property type="molecule type" value="Genomic_DNA"/>
</dbReference>
<protein>
    <submittedName>
        <fullName evidence="4">Ribosomal-protein-alanine N-acetyltransferase</fullName>
    </submittedName>
</protein>
<dbReference type="GO" id="GO:0016747">
    <property type="term" value="F:acyltransferase activity, transferring groups other than amino-acyl groups"/>
    <property type="evidence" value="ECO:0007669"/>
    <property type="project" value="InterPro"/>
</dbReference>
<evidence type="ECO:0000313" key="5">
    <source>
        <dbReference type="Proteomes" id="UP000198889"/>
    </source>
</evidence>
<name>A0A1G4ST97_9HYPH</name>
<dbReference type="PANTHER" id="PTHR43420:SF44">
    <property type="entry name" value="ACETYLTRANSFERASE YPEA"/>
    <property type="match status" value="1"/>
</dbReference>
<dbReference type="Gene3D" id="3.40.630.30">
    <property type="match status" value="1"/>
</dbReference>
<dbReference type="STRING" id="177413.SAMN05660859_2471"/>
<dbReference type="AlphaFoldDB" id="A0A1G4ST97"/>
<keyword evidence="2" id="KW-0012">Acyltransferase</keyword>
<dbReference type="CDD" id="cd04301">
    <property type="entry name" value="NAT_SF"/>
    <property type="match status" value="1"/>
</dbReference>
<sequence>MTGLPAWLGWMTGGRPSEVSLRALRAGDAEALARIHAQSFRLGWDAAEFERLIANRLTRGLVATDGPAGAPVGFILLSGVTPEMEILSVAVDHRRRGAGIGLKLVQAAFGALAAEGYRTVFLEVEDGNAAALKLYARTGFREIGRRPGYYRDSAGAPVAALTMRRDIA</sequence>
<reference evidence="5" key="1">
    <citation type="submission" date="2016-10" db="EMBL/GenBank/DDBJ databases">
        <authorList>
            <person name="Varghese N."/>
            <person name="Submissions S."/>
        </authorList>
    </citation>
    <scope>NUCLEOTIDE SEQUENCE [LARGE SCALE GENOMIC DNA]</scope>
    <source>
        <strain evidence="5">CGMCC 1.1761</strain>
    </source>
</reference>
<dbReference type="PROSITE" id="PS51186">
    <property type="entry name" value="GNAT"/>
    <property type="match status" value="1"/>
</dbReference>
<dbReference type="PANTHER" id="PTHR43420">
    <property type="entry name" value="ACETYLTRANSFERASE"/>
    <property type="match status" value="1"/>
</dbReference>
<proteinExistence type="predicted"/>
<dbReference type="InterPro" id="IPR016181">
    <property type="entry name" value="Acyl_CoA_acyltransferase"/>
</dbReference>
<keyword evidence="1 4" id="KW-0808">Transferase</keyword>
<dbReference type="Proteomes" id="UP000198889">
    <property type="component" value="Unassembled WGS sequence"/>
</dbReference>
<evidence type="ECO:0000256" key="2">
    <source>
        <dbReference type="ARBA" id="ARBA00023315"/>
    </source>
</evidence>
<dbReference type="SUPFAM" id="SSF55729">
    <property type="entry name" value="Acyl-CoA N-acyltransferases (Nat)"/>
    <property type="match status" value="1"/>
</dbReference>
<keyword evidence="5" id="KW-1185">Reference proteome</keyword>
<evidence type="ECO:0000259" key="3">
    <source>
        <dbReference type="PROSITE" id="PS51186"/>
    </source>
</evidence>
<gene>
    <name evidence="4" type="ORF">SAMN05660859_2471</name>
</gene>
<dbReference type="Pfam" id="PF00583">
    <property type="entry name" value="Acetyltransf_1"/>
    <property type="match status" value="1"/>
</dbReference>
<accession>A0A1G4ST97</accession>
<dbReference type="InterPro" id="IPR050680">
    <property type="entry name" value="YpeA/RimI_acetyltransf"/>
</dbReference>
<feature type="domain" description="N-acetyltransferase" evidence="3">
    <location>
        <begin position="19"/>
        <end position="168"/>
    </location>
</feature>
<evidence type="ECO:0000256" key="1">
    <source>
        <dbReference type="ARBA" id="ARBA00022679"/>
    </source>
</evidence>